<dbReference type="GO" id="GO:0016236">
    <property type="term" value="P:macroautophagy"/>
    <property type="evidence" value="ECO:0007669"/>
    <property type="project" value="TreeGrafter"/>
</dbReference>
<evidence type="ECO:0000256" key="7">
    <source>
        <dbReference type="ARBA" id="ARBA00023054"/>
    </source>
</evidence>
<evidence type="ECO:0000256" key="5">
    <source>
        <dbReference type="ARBA" id="ARBA00022927"/>
    </source>
</evidence>
<dbReference type="CDD" id="cd15890">
    <property type="entry name" value="SNARE_Vti1b"/>
    <property type="match status" value="1"/>
</dbReference>
<dbReference type="GO" id="GO:0005789">
    <property type="term" value="C:endoplasmic reticulum membrane"/>
    <property type="evidence" value="ECO:0007669"/>
    <property type="project" value="TreeGrafter"/>
</dbReference>
<dbReference type="OMA" id="MNFGVDW"/>
<dbReference type="GO" id="GO:0048280">
    <property type="term" value="P:vesicle fusion with Golgi apparatus"/>
    <property type="evidence" value="ECO:0007669"/>
    <property type="project" value="TreeGrafter"/>
</dbReference>
<dbReference type="EMBL" id="JRES01001160">
    <property type="protein sequence ID" value="KNC25072.1"/>
    <property type="molecule type" value="Genomic_DNA"/>
</dbReference>
<proteinExistence type="inferred from homology"/>
<keyword evidence="13" id="KW-1185">Reference proteome</keyword>
<dbReference type="GO" id="GO:0015031">
    <property type="term" value="P:protein transport"/>
    <property type="evidence" value="ECO:0007669"/>
    <property type="project" value="UniProtKB-KW"/>
</dbReference>
<keyword evidence="5" id="KW-0653">Protein transport</keyword>
<dbReference type="FunFam" id="1.20.5.110:FF:000002">
    <property type="entry name" value="Vesicle transport through interaction with t-SNAREsB"/>
    <property type="match status" value="1"/>
</dbReference>
<dbReference type="GO" id="GO:1903076">
    <property type="term" value="P:regulation of protein localization to plasma membrane"/>
    <property type="evidence" value="ECO:0007669"/>
    <property type="project" value="TreeGrafter"/>
</dbReference>
<dbReference type="GO" id="GO:0031902">
    <property type="term" value="C:late endosome membrane"/>
    <property type="evidence" value="ECO:0007669"/>
    <property type="project" value="TreeGrafter"/>
</dbReference>
<evidence type="ECO:0000256" key="9">
    <source>
        <dbReference type="SAM" id="Coils"/>
    </source>
</evidence>
<evidence type="ECO:0000256" key="2">
    <source>
        <dbReference type="ARBA" id="ARBA00006108"/>
    </source>
</evidence>
<dbReference type="GO" id="GO:0005484">
    <property type="term" value="F:SNAP receptor activity"/>
    <property type="evidence" value="ECO:0007669"/>
    <property type="project" value="TreeGrafter"/>
</dbReference>
<keyword evidence="4 10" id="KW-0812">Transmembrane</keyword>
<dbReference type="GO" id="GO:0005794">
    <property type="term" value="C:Golgi apparatus"/>
    <property type="evidence" value="ECO:0007669"/>
    <property type="project" value="TreeGrafter"/>
</dbReference>
<dbReference type="GO" id="GO:0042147">
    <property type="term" value="P:retrograde transport, endosome to Golgi"/>
    <property type="evidence" value="ECO:0007669"/>
    <property type="project" value="TreeGrafter"/>
</dbReference>
<protein>
    <recommendedName>
        <fullName evidence="11">t-SNARE coiled-coil homology domain-containing protein</fullName>
    </recommendedName>
</protein>
<dbReference type="SMART" id="SM00397">
    <property type="entry name" value="t_SNARE"/>
    <property type="match status" value="1"/>
</dbReference>
<keyword evidence="8 10" id="KW-0472">Membrane</keyword>
<dbReference type="GO" id="GO:0006896">
    <property type="term" value="P:Golgi to vacuole transport"/>
    <property type="evidence" value="ECO:0007669"/>
    <property type="project" value="TreeGrafter"/>
</dbReference>
<organism evidence="12 13">
    <name type="scientific">Lucilia cuprina</name>
    <name type="common">Green bottle fly</name>
    <name type="synonym">Australian sheep blowfly</name>
    <dbReference type="NCBI Taxonomy" id="7375"/>
    <lineage>
        <taxon>Eukaryota</taxon>
        <taxon>Metazoa</taxon>
        <taxon>Ecdysozoa</taxon>
        <taxon>Arthropoda</taxon>
        <taxon>Hexapoda</taxon>
        <taxon>Insecta</taxon>
        <taxon>Pterygota</taxon>
        <taxon>Neoptera</taxon>
        <taxon>Endopterygota</taxon>
        <taxon>Diptera</taxon>
        <taxon>Brachycera</taxon>
        <taxon>Muscomorpha</taxon>
        <taxon>Oestroidea</taxon>
        <taxon>Calliphoridae</taxon>
        <taxon>Luciliinae</taxon>
        <taxon>Lucilia</taxon>
    </lineage>
</organism>
<dbReference type="GO" id="GO:0031201">
    <property type="term" value="C:SNARE complex"/>
    <property type="evidence" value="ECO:0007669"/>
    <property type="project" value="TreeGrafter"/>
</dbReference>
<evidence type="ECO:0000256" key="4">
    <source>
        <dbReference type="ARBA" id="ARBA00022692"/>
    </source>
</evidence>
<dbReference type="SUPFAM" id="SSF58038">
    <property type="entry name" value="SNARE fusion complex"/>
    <property type="match status" value="1"/>
</dbReference>
<comment type="similarity">
    <text evidence="2">Belongs to the VTI1 family.</text>
</comment>
<dbReference type="GO" id="GO:0012507">
    <property type="term" value="C:ER to Golgi transport vesicle membrane"/>
    <property type="evidence" value="ECO:0007669"/>
    <property type="project" value="TreeGrafter"/>
</dbReference>
<dbReference type="STRING" id="7375.A0A0L0BYG0"/>
<evidence type="ECO:0000256" key="6">
    <source>
        <dbReference type="ARBA" id="ARBA00022989"/>
    </source>
</evidence>
<dbReference type="Proteomes" id="UP000037069">
    <property type="component" value="Unassembled WGS sequence"/>
</dbReference>
<keyword evidence="3" id="KW-0813">Transport</keyword>
<feature type="domain" description="T-SNARE coiled-coil homology" evidence="11">
    <location>
        <begin position="11"/>
        <end position="78"/>
    </location>
</feature>
<dbReference type="GO" id="GO:0005829">
    <property type="term" value="C:cytosol"/>
    <property type="evidence" value="ECO:0007669"/>
    <property type="project" value="GOC"/>
</dbReference>
<evidence type="ECO:0000313" key="12">
    <source>
        <dbReference type="EMBL" id="KNC25072.1"/>
    </source>
</evidence>
<sequence length="111" mass="12815">MSRSFNNQEQLAANTHEVLQRTGASLQRSNQIAYESEQIGTEVLSELSEQRESLLRSTRRLENADDDISQSRSIIRKLQREVLYNKLILILIIIFELAILVGLIMIKFIKL</sequence>
<dbReference type="GO" id="GO:0000149">
    <property type="term" value="F:SNARE binding"/>
    <property type="evidence" value="ECO:0007669"/>
    <property type="project" value="TreeGrafter"/>
</dbReference>
<dbReference type="OrthoDB" id="430637at2759"/>
<dbReference type="GO" id="GO:0006891">
    <property type="term" value="P:intra-Golgi vesicle-mediated transport"/>
    <property type="evidence" value="ECO:0007669"/>
    <property type="project" value="TreeGrafter"/>
</dbReference>
<evidence type="ECO:0000259" key="11">
    <source>
        <dbReference type="SMART" id="SM00397"/>
    </source>
</evidence>
<keyword evidence="6 10" id="KW-1133">Transmembrane helix</keyword>
<comment type="caution">
    <text evidence="12">The sequence shown here is derived from an EMBL/GenBank/DDBJ whole genome shotgun (WGS) entry which is preliminary data.</text>
</comment>
<name>A0A0L0BYG0_LUCCU</name>
<dbReference type="AlphaFoldDB" id="A0A0L0BYG0"/>
<evidence type="ECO:0000256" key="3">
    <source>
        <dbReference type="ARBA" id="ARBA00022448"/>
    </source>
</evidence>
<evidence type="ECO:0000256" key="10">
    <source>
        <dbReference type="SAM" id="Phobius"/>
    </source>
</evidence>
<gene>
    <name evidence="12" type="ORF">FF38_11794</name>
</gene>
<dbReference type="PANTHER" id="PTHR21230">
    <property type="entry name" value="VESICLE TRANSPORT V-SNARE PROTEIN VTI1-RELATED"/>
    <property type="match status" value="1"/>
</dbReference>
<dbReference type="Gene3D" id="1.20.5.110">
    <property type="match status" value="1"/>
</dbReference>
<dbReference type="Pfam" id="PF12352">
    <property type="entry name" value="V-SNARE_C"/>
    <property type="match status" value="1"/>
</dbReference>
<dbReference type="InterPro" id="IPR000727">
    <property type="entry name" value="T_SNARE_dom"/>
</dbReference>
<accession>A0A0L0BYG0</accession>
<evidence type="ECO:0000256" key="1">
    <source>
        <dbReference type="ARBA" id="ARBA00004211"/>
    </source>
</evidence>
<feature type="transmembrane region" description="Helical" evidence="10">
    <location>
        <begin position="87"/>
        <end position="109"/>
    </location>
</feature>
<comment type="subcellular location">
    <subcellularLocation>
        <location evidence="1">Membrane</location>
        <topology evidence="1">Single-pass type IV membrane protein</topology>
    </subcellularLocation>
</comment>
<evidence type="ECO:0000313" key="13">
    <source>
        <dbReference type="Proteomes" id="UP000037069"/>
    </source>
</evidence>
<feature type="coiled-coil region" evidence="9">
    <location>
        <begin position="44"/>
        <end position="81"/>
    </location>
</feature>
<reference evidence="12 13" key="1">
    <citation type="journal article" date="2015" name="Nat. Commun.">
        <title>Lucilia cuprina genome unlocks parasitic fly biology to underpin future interventions.</title>
        <authorList>
            <person name="Anstead C.A."/>
            <person name="Korhonen P.K."/>
            <person name="Young N.D."/>
            <person name="Hall R.S."/>
            <person name="Jex A.R."/>
            <person name="Murali S.C."/>
            <person name="Hughes D.S."/>
            <person name="Lee S.F."/>
            <person name="Perry T."/>
            <person name="Stroehlein A.J."/>
            <person name="Ansell B.R."/>
            <person name="Breugelmans B."/>
            <person name="Hofmann A."/>
            <person name="Qu J."/>
            <person name="Dugan S."/>
            <person name="Lee S.L."/>
            <person name="Chao H."/>
            <person name="Dinh H."/>
            <person name="Han Y."/>
            <person name="Doddapaneni H.V."/>
            <person name="Worley K.C."/>
            <person name="Muzny D.M."/>
            <person name="Ioannidis P."/>
            <person name="Waterhouse R.M."/>
            <person name="Zdobnov E.M."/>
            <person name="James P.J."/>
            <person name="Bagnall N.H."/>
            <person name="Kotze A.C."/>
            <person name="Gibbs R.A."/>
            <person name="Richards S."/>
            <person name="Batterham P."/>
            <person name="Gasser R.B."/>
        </authorList>
    </citation>
    <scope>NUCLEOTIDE SEQUENCE [LARGE SCALE GENOMIC DNA]</scope>
    <source>
        <strain evidence="12 13">LS</strain>
        <tissue evidence="12">Full body</tissue>
    </source>
</reference>
<dbReference type="PANTHER" id="PTHR21230:SF89">
    <property type="entry name" value="VESICLE TRANSPORT THROUGH INTERACTION WITH T-SNARES HOMOLOG 1B"/>
    <property type="match status" value="1"/>
</dbReference>
<evidence type="ECO:0000256" key="8">
    <source>
        <dbReference type="ARBA" id="ARBA00023136"/>
    </source>
</evidence>
<keyword evidence="7 9" id="KW-0175">Coiled coil</keyword>